<dbReference type="PANTHER" id="PTHR37691">
    <property type="entry name" value="BLR3518 PROTEIN"/>
    <property type="match status" value="1"/>
</dbReference>
<dbReference type="Gene3D" id="3.40.1260.10">
    <property type="entry name" value="DsrEFH-like"/>
    <property type="match status" value="1"/>
</dbReference>
<reference evidence="1 2" key="1">
    <citation type="submission" date="2016-10" db="EMBL/GenBank/DDBJ databases">
        <authorList>
            <person name="de Groot N.N."/>
        </authorList>
    </citation>
    <scope>NUCLEOTIDE SEQUENCE [LARGE SCALE GENOMIC DNA]</scope>
    <source>
        <strain evidence="1 2">ATCC 51969</strain>
    </source>
</reference>
<dbReference type="InterPro" id="IPR027396">
    <property type="entry name" value="DsrEFH-like"/>
</dbReference>
<evidence type="ECO:0000313" key="1">
    <source>
        <dbReference type="EMBL" id="SFF43673.1"/>
    </source>
</evidence>
<dbReference type="InterPro" id="IPR003787">
    <property type="entry name" value="Sulphur_relay_DsrE/F-like"/>
</dbReference>
<protein>
    <submittedName>
        <fullName evidence="1">Uncharacterized protein</fullName>
    </submittedName>
</protein>
<organism evidence="1 2">
    <name type="scientific">Pedobacter antarcticus</name>
    <dbReference type="NCBI Taxonomy" id="34086"/>
    <lineage>
        <taxon>Bacteria</taxon>
        <taxon>Pseudomonadati</taxon>
        <taxon>Bacteroidota</taxon>
        <taxon>Sphingobacteriia</taxon>
        <taxon>Sphingobacteriales</taxon>
        <taxon>Sphingobacteriaceae</taxon>
        <taxon>Pedobacter</taxon>
    </lineage>
</organism>
<gene>
    <name evidence="1" type="ORF">SAMN03003324_03863</name>
</gene>
<dbReference type="RefSeq" id="WP_074964090.1">
    <property type="nucleotide sequence ID" value="NZ_FONS01000014.1"/>
</dbReference>
<dbReference type="PANTHER" id="PTHR37691:SF1">
    <property type="entry name" value="BLR3518 PROTEIN"/>
    <property type="match status" value="1"/>
</dbReference>
<sequence>MRPYFFLITVLVCLFYINPAKGQSKVIHFGGAKATKSHYKVLYILNNGEDKRISATLRNINNALDDPRLKGKLEVELVVFGDGVVLFKKDGKYREVLMTLRNKGVLLAQCENTLRERNIGKDELYDFIHFVPSGNGEVIIRQQQGWSVIHP</sequence>
<dbReference type="EMBL" id="FONS01000014">
    <property type="protein sequence ID" value="SFF43673.1"/>
    <property type="molecule type" value="Genomic_DNA"/>
</dbReference>
<dbReference type="SUPFAM" id="SSF75169">
    <property type="entry name" value="DsrEFH-like"/>
    <property type="match status" value="1"/>
</dbReference>
<name>A0A1I2IPV8_9SPHI</name>
<evidence type="ECO:0000313" key="2">
    <source>
        <dbReference type="Proteomes" id="UP000183129"/>
    </source>
</evidence>
<dbReference type="Proteomes" id="UP000183129">
    <property type="component" value="Unassembled WGS sequence"/>
</dbReference>
<accession>A0A1I2IPV8</accession>
<dbReference type="Pfam" id="PF02635">
    <property type="entry name" value="DsrE"/>
    <property type="match status" value="1"/>
</dbReference>
<dbReference type="AlphaFoldDB" id="A0A1I2IPV8"/>
<proteinExistence type="predicted"/>